<evidence type="ECO:0000256" key="1">
    <source>
        <dbReference type="SAM" id="Phobius"/>
    </source>
</evidence>
<organism evidence="3">
    <name type="scientific">marine metagenome</name>
    <dbReference type="NCBI Taxonomy" id="408172"/>
    <lineage>
        <taxon>unclassified sequences</taxon>
        <taxon>metagenomes</taxon>
        <taxon>ecological metagenomes</taxon>
    </lineage>
</organism>
<dbReference type="NCBIfam" id="NF037970">
    <property type="entry name" value="vanZ_1"/>
    <property type="match status" value="1"/>
</dbReference>
<proteinExistence type="predicted"/>
<dbReference type="Pfam" id="PF04892">
    <property type="entry name" value="VanZ"/>
    <property type="match status" value="1"/>
</dbReference>
<dbReference type="InterPro" id="IPR006976">
    <property type="entry name" value="VanZ-like"/>
</dbReference>
<feature type="transmembrane region" description="Helical" evidence="1">
    <location>
        <begin position="90"/>
        <end position="109"/>
    </location>
</feature>
<dbReference type="AlphaFoldDB" id="A0A382WXU5"/>
<evidence type="ECO:0000259" key="2">
    <source>
        <dbReference type="Pfam" id="PF04892"/>
    </source>
</evidence>
<feature type="transmembrane region" description="Helical" evidence="1">
    <location>
        <begin position="37"/>
        <end position="54"/>
    </location>
</feature>
<reference evidence="3" key="1">
    <citation type="submission" date="2018-05" db="EMBL/GenBank/DDBJ databases">
        <authorList>
            <person name="Lanie J.A."/>
            <person name="Ng W.-L."/>
            <person name="Kazmierczak K.M."/>
            <person name="Andrzejewski T.M."/>
            <person name="Davidsen T.M."/>
            <person name="Wayne K.J."/>
            <person name="Tettelin H."/>
            <person name="Glass J.I."/>
            <person name="Rusch D."/>
            <person name="Podicherti R."/>
            <person name="Tsui H.-C.T."/>
            <person name="Winkler M.E."/>
        </authorList>
    </citation>
    <scope>NUCLEOTIDE SEQUENCE</scope>
</reference>
<feature type="transmembrane region" description="Helical" evidence="1">
    <location>
        <begin position="66"/>
        <end position="84"/>
    </location>
</feature>
<dbReference type="PANTHER" id="PTHR28008">
    <property type="entry name" value="DOMAIN PROTEIN, PUTATIVE (AFU_ORTHOLOGUE AFUA_3G10980)-RELATED"/>
    <property type="match status" value="1"/>
</dbReference>
<evidence type="ECO:0000313" key="3">
    <source>
        <dbReference type="EMBL" id="SVD63165.1"/>
    </source>
</evidence>
<dbReference type="PANTHER" id="PTHR28008:SF1">
    <property type="entry name" value="DOMAIN PROTEIN, PUTATIVE (AFU_ORTHOLOGUE AFUA_3G10980)-RELATED"/>
    <property type="match status" value="1"/>
</dbReference>
<keyword evidence="1" id="KW-0812">Transmembrane</keyword>
<name>A0A382WXU5_9ZZZZ</name>
<sequence>MNKLYKTAFFIYFSLITFLAFIPSSQAVMIFPHFDKLVHFGAFFVLFLLLDLAFKGTASFKALGVLILYGIAIESAQIFIPYRSGEMYDLLANASGLLVYFLFAPKFRVRT</sequence>
<gene>
    <name evidence="3" type="ORF">METZ01_LOCUS416019</name>
</gene>
<dbReference type="EMBL" id="UINC01163062">
    <property type="protein sequence ID" value="SVD63165.1"/>
    <property type="molecule type" value="Genomic_DNA"/>
</dbReference>
<accession>A0A382WXU5</accession>
<protein>
    <recommendedName>
        <fullName evidence="2">VanZ-like domain-containing protein</fullName>
    </recommendedName>
</protein>
<keyword evidence="1" id="KW-0472">Membrane</keyword>
<keyword evidence="1" id="KW-1133">Transmembrane helix</keyword>
<feature type="domain" description="VanZ-like" evidence="2">
    <location>
        <begin position="30"/>
        <end position="104"/>
    </location>
</feature>